<keyword evidence="2" id="KW-1185">Reference proteome</keyword>
<proteinExistence type="predicted"/>
<sequence length="901" mass="97907">MAKDSNAQRHDAPNTKSLSVSFHDPKFTNFVNEANVYNSNSNNSNQQMQRNTTPQPVTPQRDTPGSTDRRQTTRPTQLTTAAASAGSNTNLEDDNDDWPDTNFVDIDSQEILDLVLAEEKMFATQQYLASNDVSLSQEFTETRQDPMAGGLHYGQSMTRSVPVTPSVAEPVYISDADTPGRSSAEGSAAGSVNSVTECGRQPWHGGGQPAFSNQENQQDMPKSKVNLFPRLAQHIPTVRPSVSSASLYHRPPQPPAHRDSNSRHLASRHQQQRQTGGKGSQVCRAQLPLAPLRANSATSPGAPPSARRQSSYSPQPNTLHRKPTLNQMLAGVTSPTSGGLPNTGSNNSSGIADELERLRMENTRIRAESEQLRAQLYTKEGEVKIVRENLAKTEIDNTHLQERLTNQISSSAQIQNQSEAKLRDEIDKLKTELVFQQQEAQVAAISKASITWTGASSAKKPIHNIDSTPGGAAQSSLAHDAGSITGTYPSVADFVATPTAASTKRSVPEKAMKLRSQPAAGSTSSDSARAENARLLQIMTEIASQPSNAGFGNLVSLSIALSKAVKRPDSENMDAFHLMACDMLCDTEAIGYEQLVAVLQLLLRAVDTLVEFRSAWLLGTGKDKKHCQRAAQVALTISTALRNSTIATSKMHTNDQNAASCGAAIDHYCKLLLQIIAVPGVLEAMGNEAWTACNPCVLGQYLSARLHMTGLRGILELVATLVKESPVIWSHLRRQPEEFEEFLLATMDRLRLAFATNDQLMLDGERGFLVLVASAMMNPEEDSATLINSMQKFTRAMVLWFLDEHQALVGQARSVGGDIERRAQVFCQYVICLKVVLSEVADVVELLDGDYSPTFFAFVAACTRMTVGESAFAENASIRELAADLLAYVVTEDQAMSIQSL</sequence>
<protein>
    <submittedName>
        <fullName evidence="1">Uncharacterized protein</fullName>
    </submittedName>
</protein>
<dbReference type="Proteomes" id="UP001150581">
    <property type="component" value="Unassembled WGS sequence"/>
</dbReference>
<comment type="caution">
    <text evidence="1">The sequence shown here is derived from an EMBL/GenBank/DDBJ whole genome shotgun (WGS) entry which is preliminary data.</text>
</comment>
<accession>A0ACC1ITS0</accession>
<name>A0ACC1ITS0_9FUNG</name>
<gene>
    <name evidence="1" type="ORF">LPJ66_001373</name>
</gene>
<dbReference type="EMBL" id="JANBPG010000071">
    <property type="protein sequence ID" value="KAJ1900600.1"/>
    <property type="molecule type" value="Genomic_DNA"/>
</dbReference>
<reference evidence="1" key="1">
    <citation type="submission" date="2022-07" db="EMBL/GenBank/DDBJ databases">
        <title>Phylogenomic reconstructions and comparative analyses of Kickxellomycotina fungi.</title>
        <authorList>
            <person name="Reynolds N.K."/>
            <person name="Stajich J.E."/>
            <person name="Barry K."/>
            <person name="Grigoriev I.V."/>
            <person name="Crous P."/>
            <person name="Smith M.E."/>
        </authorList>
    </citation>
    <scope>NUCLEOTIDE SEQUENCE</scope>
    <source>
        <strain evidence="1">Benny 63K</strain>
    </source>
</reference>
<organism evidence="1 2">
    <name type="scientific">Kickxella alabastrina</name>
    <dbReference type="NCBI Taxonomy" id="61397"/>
    <lineage>
        <taxon>Eukaryota</taxon>
        <taxon>Fungi</taxon>
        <taxon>Fungi incertae sedis</taxon>
        <taxon>Zoopagomycota</taxon>
        <taxon>Kickxellomycotina</taxon>
        <taxon>Kickxellomycetes</taxon>
        <taxon>Kickxellales</taxon>
        <taxon>Kickxellaceae</taxon>
        <taxon>Kickxella</taxon>
    </lineage>
</organism>
<evidence type="ECO:0000313" key="1">
    <source>
        <dbReference type="EMBL" id="KAJ1900600.1"/>
    </source>
</evidence>
<evidence type="ECO:0000313" key="2">
    <source>
        <dbReference type="Proteomes" id="UP001150581"/>
    </source>
</evidence>